<sequence>MTLKTTAQFRKDYKLAKKRGYKMDLLEEILQMLLEEKPLDKKHLDHALTGNYIGFRECHILSDWLLIYEINESLLILTATRTGTHSDLFKK</sequence>
<dbReference type="GO" id="GO:0006415">
    <property type="term" value="P:translational termination"/>
    <property type="evidence" value="ECO:0007669"/>
    <property type="project" value="TreeGrafter"/>
</dbReference>
<dbReference type="SUPFAM" id="SSF143011">
    <property type="entry name" value="RelE-like"/>
    <property type="match status" value="1"/>
</dbReference>
<organism evidence="4 5">
    <name type="scientific">Pelotomaculum schinkii</name>
    <dbReference type="NCBI Taxonomy" id="78350"/>
    <lineage>
        <taxon>Bacteria</taxon>
        <taxon>Bacillati</taxon>
        <taxon>Bacillota</taxon>
        <taxon>Clostridia</taxon>
        <taxon>Eubacteriales</taxon>
        <taxon>Desulfotomaculaceae</taxon>
        <taxon>Pelotomaculum</taxon>
    </lineage>
</organism>
<evidence type="ECO:0000313" key="5">
    <source>
        <dbReference type="Proteomes" id="UP000298324"/>
    </source>
</evidence>
<proteinExistence type="inferred from homology"/>
<evidence type="ECO:0000256" key="3">
    <source>
        <dbReference type="PIRSR" id="PIRSR006156-1"/>
    </source>
</evidence>
<dbReference type="EMBL" id="QFGA01000001">
    <property type="protein sequence ID" value="TEB08589.1"/>
    <property type="molecule type" value="Genomic_DNA"/>
</dbReference>
<keyword evidence="1" id="KW-1277">Toxin-antitoxin system</keyword>
<evidence type="ECO:0000313" key="4">
    <source>
        <dbReference type="EMBL" id="TEB08589.1"/>
    </source>
</evidence>
<accession>A0A4Y7RIN7</accession>
<dbReference type="Gene3D" id="3.30.2310.20">
    <property type="entry name" value="RelE-like"/>
    <property type="match status" value="1"/>
</dbReference>
<evidence type="ECO:0000256" key="2">
    <source>
        <dbReference type="ARBA" id="ARBA00061366"/>
    </source>
</evidence>
<dbReference type="EC" id="3.1.-.-" evidence="4"/>
<dbReference type="InterPro" id="IPR004386">
    <property type="entry name" value="Toxin_YafQ-like"/>
</dbReference>
<dbReference type="GO" id="GO:0016787">
    <property type="term" value="F:hydrolase activity"/>
    <property type="evidence" value="ECO:0007669"/>
    <property type="project" value="UniProtKB-KW"/>
</dbReference>
<dbReference type="PANTHER" id="PTHR40588:SF1">
    <property type="entry name" value="MRNA INTERFERASE TOXIN YAFQ"/>
    <property type="match status" value="1"/>
</dbReference>
<keyword evidence="5" id="KW-1185">Reference proteome</keyword>
<keyword evidence="4" id="KW-0378">Hydrolase</keyword>
<dbReference type="Pfam" id="PF15738">
    <property type="entry name" value="YafQ_toxin"/>
    <property type="match status" value="1"/>
</dbReference>
<dbReference type="AlphaFoldDB" id="A0A4Y7RIN7"/>
<dbReference type="PIRSF" id="PIRSF006156">
    <property type="entry name" value="YafQ"/>
    <property type="match status" value="1"/>
</dbReference>
<dbReference type="PANTHER" id="PTHR40588">
    <property type="entry name" value="MRNA INTERFERASE TOXIN YAFQ"/>
    <property type="match status" value="1"/>
</dbReference>
<gene>
    <name evidence="4" type="primary">yafQ_2</name>
    <name evidence="4" type="ORF">Psch_02154</name>
</gene>
<protein>
    <submittedName>
        <fullName evidence="4">mRNA interferase YafQ</fullName>
        <ecNumber evidence="4">3.1.-.-</ecNumber>
    </submittedName>
</protein>
<feature type="active site" description="Proton donor" evidence="3">
    <location>
        <position position="85"/>
    </location>
</feature>
<dbReference type="InterPro" id="IPR035093">
    <property type="entry name" value="RelE/ParE_toxin_dom_sf"/>
</dbReference>
<dbReference type="GO" id="GO:0004521">
    <property type="term" value="F:RNA endonuclease activity"/>
    <property type="evidence" value="ECO:0007669"/>
    <property type="project" value="TreeGrafter"/>
</dbReference>
<comment type="caution">
    <text evidence="4">The sequence shown here is derived from an EMBL/GenBank/DDBJ whole genome shotgun (WGS) entry which is preliminary data.</text>
</comment>
<name>A0A4Y7RIN7_9FIRM</name>
<dbReference type="Proteomes" id="UP000298324">
    <property type="component" value="Unassembled WGS sequence"/>
</dbReference>
<evidence type="ECO:0000256" key="1">
    <source>
        <dbReference type="ARBA" id="ARBA00022649"/>
    </source>
</evidence>
<dbReference type="FunFam" id="3.30.2310.20:FF:000003">
    <property type="entry name" value="Type II toxin-antitoxin system YafQ family toxin"/>
    <property type="match status" value="1"/>
</dbReference>
<dbReference type="InterPro" id="IPR007712">
    <property type="entry name" value="RelE/ParE_toxin"/>
</dbReference>
<reference evidence="4 5" key="1">
    <citation type="journal article" date="2018" name="Environ. Microbiol.">
        <title>Novel energy conservation strategies and behaviour of Pelotomaculum schinkii driving syntrophic propionate catabolism.</title>
        <authorList>
            <person name="Hidalgo-Ahumada C.A.P."/>
            <person name="Nobu M.K."/>
            <person name="Narihiro T."/>
            <person name="Tamaki H."/>
            <person name="Liu W.T."/>
            <person name="Kamagata Y."/>
            <person name="Stams A.J.M."/>
            <person name="Imachi H."/>
            <person name="Sousa D.Z."/>
        </authorList>
    </citation>
    <scope>NUCLEOTIDE SEQUENCE [LARGE SCALE GENOMIC DNA]</scope>
    <source>
        <strain evidence="4 5">HH</strain>
    </source>
</reference>
<comment type="similarity">
    <text evidence="2">Belongs to the RelE toxin family. YafQ subfamily.</text>
</comment>
<dbReference type="NCBIfam" id="TIGR02385">
    <property type="entry name" value="RelE_StbE"/>
    <property type="match status" value="1"/>
</dbReference>
<dbReference type="GO" id="GO:0006402">
    <property type="term" value="P:mRNA catabolic process"/>
    <property type="evidence" value="ECO:0007669"/>
    <property type="project" value="TreeGrafter"/>
</dbReference>